<evidence type="ECO:0000313" key="5">
    <source>
        <dbReference type="Proteomes" id="UP001213000"/>
    </source>
</evidence>
<comment type="caution">
    <text evidence="4">The sequence shown here is derived from an EMBL/GenBank/DDBJ whole genome shotgun (WGS) entry which is preliminary data.</text>
</comment>
<feature type="transmembrane region" description="Helical" evidence="3">
    <location>
        <begin position="705"/>
        <end position="722"/>
    </location>
</feature>
<keyword evidence="3" id="KW-0812">Transmembrane</keyword>
<proteinExistence type="predicted"/>
<dbReference type="AlphaFoldDB" id="A0AAD5YVZ3"/>
<keyword evidence="1" id="KW-0175">Coiled coil</keyword>
<evidence type="ECO:0008006" key="6">
    <source>
        <dbReference type="Google" id="ProtNLM"/>
    </source>
</evidence>
<feature type="coiled-coil region" evidence="1">
    <location>
        <begin position="142"/>
        <end position="176"/>
    </location>
</feature>
<dbReference type="Proteomes" id="UP001213000">
    <property type="component" value="Unassembled WGS sequence"/>
</dbReference>
<sequence length="1236" mass="139542">MVSQDLNVPSLSPQAVLIPANEWNAPGDNLGEPARMWNEPLELQRISSEWAIHQVYYSENSSSQVHMTGSKADHRRGLNFPERPRAPSVVDRSEDMDVYTREEIMGISRGESDVMMSEDGVGKVNLTRMRLINQLYGIDDALDEDRRDLECLERQIEALKDKMSRKGKERESVEQMVSAIDSLASAWRRLPSELLQLIFVYCLPPQDEARCTRDNAPILLTRICITWYKLVKALPCMWSTIILAPQRLEDRPFPRPRGFGLANAYFMSCISLSRMLPIQLYLHSRFLSHPATLELIESASERISTLSIVHNVLCFTDEGRPLKRLLLPNLMNFEIRLSHYCRATYDLPEICVGDMVFFQDLLESSTRLEAILWNDHLGSCSRVPAPLYSWRNLHTLHVANPIDTRFIFFVFREIPLLQQFSCHNLLHDLPPYLSQNPDLHSKLYSPEPTSPLIASKLKMLSISHQRLDSMSRIFQFLTTPALCALVVTCTGGSMFESSDVWSQGDFVNFLNRSQCRLEYLQLAFQPIGPLWFAEILHLHACRDTLRDLVIWTCDLFIDEAVCDLLTLRQLHNTVASVVIDGQTAVDHALCPNLRSLAINSTVPSEILGKFITMIYSRPELQLFHSAASEDEHVTATLNNLLSDGLLWVETSGGFSQRLGIDQRKLLSHLVSEGVEFVSFDATHGIWVPEGDRLLGTLEPRSQCRISVLLKSPILFPILVFLLEIRRLWPTRYWLTIMEIPWLTFELIGSFVFLFEGIGAEDPSNVDRDPIYMTSIMLLTALFGISLIITIWDIVIERCRDIFEPYDGLEVRKGTRWKIILGGDIFKRRFSNDNSYIQSIRGVLALLLVLSITVLSVYLLFLLPFQGRGLIKYDSLKYPDVFPSNAQNFKLDELILEIHTSGSGNKDYDTWLDVNAASAALHVNMTGTVPGQNNTWTCSPTYDFVRCTPATSSWSLNDVTSLQIDFSFDFSEEPLPVIASLYGKTPSTPPKPPLLVNVIFEDNDRVTSWKYGETIYVFPGSRFHVVADVSWKEKQRDFDPESLGLTSFSKNAYPTVTAVHTFPMAQTPGSAPINDSIVGTFQMLFSGKYLDRLEKEYGRHDFWAGFATVGGVWTAVNGVFAGIFGSTLLLVLFDRKPLSAYGLIHAFRGGARLYLDESNGRLSPEKQSEVLELLRNHLLDTGEIDDDVKGKSMPMDDPIRGHAIGSESEVLLIPNGHELLPISRTSTTAAGEGGDTK</sequence>
<feature type="transmembrane region" description="Helical" evidence="3">
    <location>
        <begin position="842"/>
        <end position="864"/>
    </location>
</feature>
<evidence type="ECO:0000256" key="3">
    <source>
        <dbReference type="SAM" id="Phobius"/>
    </source>
</evidence>
<feature type="transmembrane region" description="Helical" evidence="3">
    <location>
        <begin position="734"/>
        <end position="754"/>
    </location>
</feature>
<feature type="transmembrane region" description="Helical" evidence="3">
    <location>
        <begin position="774"/>
        <end position="795"/>
    </location>
</feature>
<keyword evidence="3" id="KW-0472">Membrane</keyword>
<evidence type="ECO:0000256" key="1">
    <source>
        <dbReference type="SAM" id="Coils"/>
    </source>
</evidence>
<evidence type="ECO:0000313" key="4">
    <source>
        <dbReference type="EMBL" id="KAJ3568052.1"/>
    </source>
</evidence>
<accession>A0AAD5YVZ3</accession>
<evidence type="ECO:0000256" key="2">
    <source>
        <dbReference type="SAM" id="MobiDB-lite"/>
    </source>
</evidence>
<gene>
    <name evidence="4" type="ORF">NP233_g5966</name>
</gene>
<feature type="region of interest" description="Disordered" evidence="2">
    <location>
        <begin position="72"/>
        <end position="92"/>
    </location>
</feature>
<organism evidence="4 5">
    <name type="scientific">Leucocoprinus birnbaumii</name>
    <dbReference type="NCBI Taxonomy" id="56174"/>
    <lineage>
        <taxon>Eukaryota</taxon>
        <taxon>Fungi</taxon>
        <taxon>Dikarya</taxon>
        <taxon>Basidiomycota</taxon>
        <taxon>Agaricomycotina</taxon>
        <taxon>Agaricomycetes</taxon>
        <taxon>Agaricomycetidae</taxon>
        <taxon>Agaricales</taxon>
        <taxon>Agaricineae</taxon>
        <taxon>Agaricaceae</taxon>
        <taxon>Leucocoprinus</taxon>
    </lineage>
</organism>
<name>A0AAD5YVZ3_9AGAR</name>
<protein>
    <recommendedName>
        <fullName evidence="6">F-box domain-containing protein</fullName>
    </recommendedName>
</protein>
<reference evidence="4" key="1">
    <citation type="submission" date="2022-07" db="EMBL/GenBank/DDBJ databases">
        <title>Genome Sequence of Leucocoprinus birnbaumii.</title>
        <authorList>
            <person name="Buettner E."/>
        </authorList>
    </citation>
    <scope>NUCLEOTIDE SEQUENCE</scope>
    <source>
        <strain evidence="4">VT141</strain>
    </source>
</reference>
<keyword evidence="5" id="KW-1185">Reference proteome</keyword>
<feature type="transmembrane region" description="Helical" evidence="3">
    <location>
        <begin position="1101"/>
        <end position="1132"/>
    </location>
</feature>
<keyword evidence="3" id="KW-1133">Transmembrane helix</keyword>
<dbReference type="EMBL" id="JANIEX010000370">
    <property type="protein sequence ID" value="KAJ3568052.1"/>
    <property type="molecule type" value="Genomic_DNA"/>
</dbReference>